<dbReference type="InParanoid" id="A0A804MRL8"/>
<evidence type="ECO:0000256" key="10">
    <source>
        <dbReference type="ARBA" id="ARBA00022840"/>
    </source>
</evidence>
<dbReference type="InterPro" id="IPR002902">
    <property type="entry name" value="GNK2"/>
</dbReference>
<proteinExistence type="evidence at protein level"/>
<dbReference type="FunFam" id="3.30.430.20:FF:000004">
    <property type="entry name" value="Receptor-like serine-threonine protein kinase"/>
    <property type="match status" value="1"/>
</dbReference>
<dbReference type="SUPFAM" id="SSF56112">
    <property type="entry name" value="Protein kinase-like (PK-like)"/>
    <property type="match status" value="1"/>
</dbReference>
<keyword evidence="22" id="KW-1267">Proteomics identification</keyword>
<keyword evidence="7 15" id="KW-0547">Nucleotide-binding</keyword>
<dbReference type="SMART" id="SM00220">
    <property type="entry name" value="S_TKc"/>
    <property type="match status" value="1"/>
</dbReference>
<keyword evidence="9" id="KW-0611">Plant defense</keyword>
<comment type="subcellular location">
    <subcellularLocation>
        <location evidence="1">Membrane</location>
        <topology evidence="1">Single-pass membrane protein</topology>
    </subcellularLocation>
</comment>
<evidence type="ECO:0000313" key="21">
    <source>
        <dbReference type="Proteomes" id="UP000007305"/>
    </source>
</evidence>
<evidence type="ECO:0000313" key="20">
    <source>
        <dbReference type="EnsemblPlants" id="Zm00001eb106380_P001"/>
    </source>
</evidence>
<keyword evidence="10 15" id="KW-0067">ATP-binding</keyword>
<keyword evidence="11 16" id="KW-1133">Transmembrane helix</keyword>
<dbReference type="FunFam" id="3.30.200.20:FF:000142">
    <property type="entry name" value="Cysteine-rich receptor-like protein kinase 10"/>
    <property type="match status" value="1"/>
</dbReference>
<dbReference type="Pfam" id="PF00069">
    <property type="entry name" value="Pkinase"/>
    <property type="match status" value="1"/>
</dbReference>
<evidence type="ECO:0000259" key="19">
    <source>
        <dbReference type="PROSITE" id="PS51473"/>
    </source>
</evidence>
<dbReference type="GO" id="GO:0004674">
    <property type="term" value="F:protein serine/threonine kinase activity"/>
    <property type="evidence" value="ECO:0000318"/>
    <property type="project" value="GO_Central"/>
</dbReference>
<dbReference type="CDD" id="cd23509">
    <property type="entry name" value="Gnk2-like"/>
    <property type="match status" value="2"/>
</dbReference>
<keyword evidence="3" id="KW-0808">Transferase</keyword>
<evidence type="ECO:0000256" key="7">
    <source>
        <dbReference type="ARBA" id="ARBA00022741"/>
    </source>
</evidence>
<evidence type="ECO:0000256" key="16">
    <source>
        <dbReference type="SAM" id="Phobius"/>
    </source>
</evidence>
<keyword evidence="8" id="KW-0418">Kinase</keyword>
<keyword evidence="6" id="KW-0677">Repeat</keyword>
<keyword evidence="14" id="KW-0325">Glycoprotein</keyword>
<feature type="binding site" evidence="15">
    <location>
        <position position="384"/>
    </location>
    <ligand>
        <name>ATP</name>
        <dbReference type="ChEBI" id="CHEBI:30616"/>
    </ligand>
</feature>
<dbReference type="PROSITE" id="PS00108">
    <property type="entry name" value="PROTEIN_KINASE_ST"/>
    <property type="match status" value="1"/>
</dbReference>
<dbReference type="AlphaFoldDB" id="A0A804MRL8"/>
<evidence type="ECO:0000256" key="15">
    <source>
        <dbReference type="PROSITE-ProRule" id="PRU10141"/>
    </source>
</evidence>
<dbReference type="InterPro" id="IPR038408">
    <property type="entry name" value="GNK2_sf"/>
</dbReference>
<dbReference type="GO" id="GO:0006955">
    <property type="term" value="P:immune response"/>
    <property type="evidence" value="ECO:0000318"/>
    <property type="project" value="GO_Central"/>
</dbReference>
<dbReference type="InterPro" id="IPR017441">
    <property type="entry name" value="Protein_kinase_ATP_BS"/>
</dbReference>
<dbReference type="CDD" id="cd14066">
    <property type="entry name" value="STKc_IRAK"/>
    <property type="match status" value="1"/>
</dbReference>
<keyword evidence="21" id="KW-1185">Reference proteome</keyword>
<dbReference type="FunFam" id="1.10.510.10:FF:000129">
    <property type="entry name" value="cysteine-rich receptor-like protein kinase 10"/>
    <property type="match status" value="1"/>
</dbReference>
<name>A0A804MRL8_MAIZE</name>
<dbReference type="Gramene" id="Zm00001eb106380_T001">
    <property type="protein sequence ID" value="Zm00001eb106380_P001"/>
    <property type="gene ID" value="Zm00001eb106380"/>
</dbReference>
<feature type="domain" description="Protein kinase" evidence="18">
    <location>
        <begin position="355"/>
        <end position="632"/>
    </location>
</feature>
<reference evidence="20" key="2">
    <citation type="submission" date="2019-07" db="EMBL/GenBank/DDBJ databases">
        <authorList>
            <person name="Seetharam A."/>
            <person name="Woodhouse M."/>
            <person name="Cannon E."/>
        </authorList>
    </citation>
    <scope>NUCLEOTIDE SEQUENCE [LARGE SCALE GENOMIC DNA]</scope>
    <source>
        <strain evidence="20">cv. B73</strain>
    </source>
</reference>
<dbReference type="PROSITE" id="PS00107">
    <property type="entry name" value="PROTEIN_KINASE_ATP"/>
    <property type="match status" value="1"/>
</dbReference>
<dbReference type="PANTHER" id="PTHR27002:SF866">
    <property type="entry name" value="CYSTEINE-RICH RECEPTOR-LIKE PROTEIN KINASE 10"/>
    <property type="match status" value="1"/>
</dbReference>
<reference evidence="21" key="1">
    <citation type="submission" date="2015-12" db="EMBL/GenBank/DDBJ databases">
        <title>Update maize B73 reference genome by single molecule sequencing technologies.</title>
        <authorList>
            <consortium name="Maize Genome Sequencing Project"/>
            <person name="Ware D."/>
        </authorList>
    </citation>
    <scope>NUCLEOTIDE SEQUENCE [LARGE SCALE GENOMIC DNA]</scope>
    <source>
        <strain evidence="21">cv. B73</strain>
    </source>
</reference>
<dbReference type="InterPro" id="IPR000719">
    <property type="entry name" value="Prot_kinase_dom"/>
</dbReference>
<evidence type="ECO:0000256" key="17">
    <source>
        <dbReference type="SAM" id="SignalP"/>
    </source>
</evidence>
<organism evidence="20 21">
    <name type="scientific">Zea mays</name>
    <name type="common">Maize</name>
    <dbReference type="NCBI Taxonomy" id="4577"/>
    <lineage>
        <taxon>Eukaryota</taxon>
        <taxon>Viridiplantae</taxon>
        <taxon>Streptophyta</taxon>
        <taxon>Embryophyta</taxon>
        <taxon>Tracheophyta</taxon>
        <taxon>Spermatophyta</taxon>
        <taxon>Magnoliopsida</taxon>
        <taxon>Liliopsida</taxon>
        <taxon>Poales</taxon>
        <taxon>Poaceae</taxon>
        <taxon>PACMAD clade</taxon>
        <taxon>Panicoideae</taxon>
        <taxon>Andropogonodae</taxon>
        <taxon>Andropogoneae</taxon>
        <taxon>Tripsacinae</taxon>
        <taxon>Zea</taxon>
    </lineage>
</organism>
<evidence type="ECO:0000259" key="18">
    <source>
        <dbReference type="PROSITE" id="PS50011"/>
    </source>
</evidence>
<accession>A0A804MRL8</accession>
<keyword evidence="13" id="KW-1015">Disulfide bond</keyword>
<evidence type="ECO:0000256" key="6">
    <source>
        <dbReference type="ARBA" id="ARBA00022737"/>
    </source>
</evidence>
<keyword evidence="2" id="KW-0723">Serine/threonine-protein kinase</keyword>
<feature type="domain" description="Gnk2-homologous" evidence="19">
    <location>
        <begin position="23"/>
        <end position="127"/>
    </location>
</feature>
<sequence length="660" mass="71375">MAHNLLPVAVVLAVALLMAPAAGYPWLSCGTSSSFAANGTYQDHFNFAAATLPKNASTSPDLFASIVVGTVPEQLSAMALCRGDVNSTTCFSCLTEAFGDLPSACSDDKAATIYYDPCMVHYSDVHTLPGDDDTGPSIDTYPIGDNQYVTADPGQFIRLLAALVNATADYAAYNSTRRFATGQADTGFDPEFPELYALAQCTPDQTPAQCHKCLAGLISQSLGGFQNRDGARMLAVSCTYRYETKPFYNGPAMVRLASPSSGAPAPAPAVNSRVRAADGGRRKYHVPWVAIAVVLPALAAMNLVACLCFRRRRRRLLIAQAKHQNPMYSTEAEDTEMVDSMMMDVSALRAATGDFDESNKLGEGGFGAVYKVGVLPDGEEIAVKRLSSSSSQGVQELKNELALVAKLKHRNLVRLIGVCLGQQERLLVYEFLPNRSLDLILFDTENEERGRRRLDWAQRYKIINGVARGLQYLHEDSQLKVVHRDLKASNVLLDENMNPKISDFGLARIFGRGQTQAVTRRVVGTYGYMAPEYMMRGNYSVRSDAFSFGVMVLEVVTGRKNSDDGCNLLATVWTHWEAGTVAQLVEPSTMGGSFPEGDVLRCVHIGLLCVQADPAARPVMSSVVMMLGSDTVTLQAPSKPGFFVRNNSANAAASTVSLDG</sequence>
<dbReference type="GO" id="GO:0042742">
    <property type="term" value="P:defense response to bacterium"/>
    <property type="evidence" value="ECO:0007669"/>
    <property type="project" value="UniProtKB-ARBA"/>
</dbReference>
<evidence type="ECO:0000256" key="11">
    <source>
        <dbReference type="ARBA" id="ARBA00022989"/>
    </source>
</evidence>
<keyword evidence="4 16" id="KW-0812">Transmembrane</keyword>
<dbReference type="GO" id="GO:0007165">
    <property type="term" value="P:signal transduction"/>
    <property type="evidence" value="ECO:0000318"/>
    <property type="project" value="GO_Central"/>
</dbReference>
<evidence type="ECO:0000256" key="9">
    <source>
        <dbReference type="ARBA" id="ARBA00022821"/>
    </source>
</evidence>
<dbReference type="OrthoDB" id="4062651at2759"/>
<dbReference type="FunFam" id="3.30.430.20:FF:000006">
    <property type="entry name" value="Receptor-like serine-threonine protein kinase"/>
    <property type="match status" value="1"/>
</dbReference>
<dbReference type="PROSITE" id="PS50011">
    <property type="entry name" value="PROTEIN_KINASE_DOM"/>
    <property type="match status" value="1"/>
</dbReference>
<feature type="signal peptide" evidence="17">
    <location>
        <begin position="1"/>
        <end position="23"/>
    </location>
</feature>
<dbReference type="Proteomes" id="UP000007305">
    <property type="component" value="Chromosome 2"/>
</dbReference>
<dbReference type="GO" id="GO:0005524">
    <property type="term" value="F:ATP binding"/>
    <property type="evidence" value="ECO:0007669"/>
    <property type="project" value="UniProtKB-UniRule"/>
</dbReference>
<protein>
    <recommendedName>
        <fullName evidence="23">Cysteine-rich receptor-like protein kinase 10</fullName>
    </recommendedName>
</protein>
<evidence type="ECO:0000256" key="1">
    <source>
        <dbReference type="ARBA" id="ARBA00004167"/>
    </source>
</evidence>
<evidence type="ECO:0000256" key="13">
    <source>
        <dbReference type="ARBA" id="ARBA00023157"/>
    </source>
</evidence>
<feature type="chain" id="PRO_5032575923" description="Cysteine-rich receptor-like protein kinase 10" evidence="17">
    <location>
        <begin position="24"/>
        <end position="660"/>
    </location>
</feature>
<dbReference type="PANTHER" id="PTHR27002">
    <property type="entry name" value="RECEPTOR-LIKE SERINE/THREONINE-PROTEIN KINASE SD1-8"/>
    <property type="match status" value="1"/>
</dbReference>
<evidence type="ECO:0000256" key="4">
    <source>
        <dbReference type="ARBA" id="ARBA00022692"/>
    </source>
</evidence>
<dbReference type="InterPro" id="IPR011009">
    <property type="entry name" value="Kinase-like_dom_sf"/>
</dbReference>
<evidence type="ECO:0000256" key="2">
    <source>
        <dbReference type="ARBA" id="ARBA00022527"/>
    </source>
</evidence>
<feature type="transmembrane region" description="Helical" evidence="16">
    <location>
        <begin position="288"/>
        <end position="309"/>
    </location>
</feature>
<dbReference type="GO" id="GO:0005886">
    <property type="term" value="C:plasma membrane"/>
    <property type="evidence" value="ECO:0000318"/>
    <property type="project" value="GO_Central"/>
</dbReference>
<dbReference type="Gene3D" id="3.30.200.20">
    <property type="entry name" value="Phosphorylase Kinase, domain 1"/>
    <property type="match status" value="1"/>
</dbReference>
<dbReference type="Gene3D" id="1.10.510.10">
    <property type="entry name" value="Transferase(Phosphotransferase) domain 1"/>
    <property type="match status" value="1"/>
</dbReference>
<evidence type="ECO:0007829" key="22">
    <source>
        <dbReference type="PeptideAtlas" id="A0A804MRL8"/>
    </source>
</evidence>
<evidence type="ECO:0000256" key="8">
    <source>
        <dbReference type="ARBA" id="ARBA00022777"/>
    </source>
</evidence>
<reference evidence="20" key="3">
    <citation type="submission" date="2021-05" db="UniProtKB">
        <authorList>
            <consortium name="EnsemblPlants"/>
        </authorList>
    </citation>
    <scope>IDENTIFICATION</scope>
    <source>
        <strain evidence="20">cv. B73</strain>
    </source>
</reference>
<gene>
    <name evidence="20" type="primary">LOC103647730</name>
</gene>
<dbReference type="PROSITE" id="PS51473">
    <property type="entry name" value="GNK2"/>
    <property type="match status" value="2"/>
</dbReference>
<evidence type="ECO:0000256" key="12">
    <source>
        <dbReference type="ARBA" id="ARBA00023136"/>
    </source>
</evidence>
<dbReference type="EnsemblPlants" id="Zm00001eb106380_T001">
    <property type="protein sequence ID" value="Zm00001eb106380_P001"/>
    <property type="gene ID" value="Zm00001eb106380"/>
</dbReference>
<feature type="domain" description="Gnk2-homologous" evidence="19">
    <location>
        <begin position="137"/>
        <end position="247"/>
    </location>
</feature>
<evidence type="ECO:0008006" key="23">
    <source>
        <dbReference type="Google" id="ProtNLM"/>
    </source>
</evidence>
<dbReference type="FunCoup" id="A0A804MRL8">
    <property type="interactions" value="20"/>
</dbReference>
<evidence type="ECO:0000256" key="14">
    <source>
        <dbReference type="ARBA" id="ARBA00023180"/>
    </source>
</evidence>
<evidence type="ECO:0000256" key="3">
    <source>
        <dbReference type="ARBA" id="ARBA00022679"/>
    </source>
</evidence>
<evidence type="ECO:0000256" key="5">
    <source>
        <dbReference type="ARBA" id="ARBA00022729"/>
    </source>
</evidence>
<dbReference type="Pfam" id="PF01657">
    <property type="entry name" value="Stress-antifung"/>
    <property type="match status" value="2"/>
</dbReference>
<keyword evidence="12 16" id="KW-0472">Membrane</keyword>
<keyword evidence="5 17" id="KW-0732">Signal</keyword>
<dbReference type="InterPro" id="IPR008271">
    <property type="entry name" value="Ser/Thr_kinase_AS"/>
</dbReference>
<dbReference type="Gene3D" id="3.30.430.20">
    <property type="entry name" value="Gnk2 domain, C-X8-C-X2-C motif"/>
    <property type="match status" value="2"/>
</dbReference>